<protein>
    <submittedName>
        <fullName evidence="1">Uncharacterized protein</fullName>
    </submittedName>
</protein>
<dbReference type="Proteomes" id="UP000234748">
    <property type="component" value="Unassembled WGS sequence"/>
</dbReference>
<accession>A0A2N5M504</accession>
<proteinExistence type="predicted"/>
<evidence type="ECO:0000313" key="1">
    <source>
        <dbReference type="EMBL" id="PLT29446.1"/>
    </source>
</evidence>
<dbReference type="RefSeq" id="WP_101642892.1">
    <property type="nucleotide sequence ID" value="NZ_PGUY01000040.1"/>
</dbReference>
<sequence length="234" mass="27158">MSYEDALRREFNEKVRMLMEAATDKQLVQQIKRFETIDKSSVHPQKNMMLPLPEQFTEKLLSNADGLVEEILNEQAEGNIKQATEVFFPPLSRLYEDYSHFLSIVNHYIQNTPDSKLEQYKEPLLKLKKQLLEMQNETMSLFDELNEKLKGLIGLPSFTTEAHRDGEKQALVKEVIEVVSRRLQLTRSKVEEQLIDVLNGMEVENRDRVINAAWSCGSIDEMRCEIIDPNRTGN</sequence>
<name>A0A2N5M504_9BACI</name>
<dbReference type="EMBL" id="PGUY01000040">
    <property type="protein sequence ID" value="PLT29446.1"/>
    <property type="molecule type" value="Genomic_DNA"/>
</dbReference>
<reference evidence="1 2" key="1">
    <citation type="submission" date="2017-11" db="EMBL/GenBank/DDBJ databases">
        <title>Comparitive Functional Genomics of Dry Heat Resistant strains isolated from the Viking Spacecraft.</title>
        <authorList>
            <person name="Seuylemezian A."/>
            <person name="Cooper K."/>
            <person name="Vaishampayan P."/>
        </authorList>
    </citation>
    <scope>NUCLEOTIDE SEQUENCE [LARGE SCALE GENOMIC DNA]</scope>
    <source>
        <strain evidence="1 2">V1-29</strain>
    </source>
</reference>
<comment type="caution">
    <text evidence="1">The sequence shown here is derived from an EMBL/GenBank/DDBJ whole genome shotgun (WGS) entry which is preliminary data.</text>
</comment>
<dbReference type="AlphaFoldDB" id="A0A2N5M504"/>
<keyword evidence="2" id="KW-1185">Reference proteome</keyword>
<organism evidence="1 2">
    <name type="scientific">Peribacillus deserti</name>
    <dbReference type="NCBI Taxonomy" id="673318"/>
    <lineage>
        <taxon>Bacteria</taxon>
        <taxon>Bacillati</taxon>
        <taxon>Bacillota</taxon>
        <taxon>Bacilli</taxon>
        <taxon>Bacillales</taxon>
        <taxon>Bacillaceae</taxon>
        <taxon>Peribacillus</taxon>
    </lineage>
</organism>
<gene>
    <name evidence="1" type="ORF">CUU66_13165</name>
</gene>
<evidence type="ECO:0000313" key="2">
    <source>
        <dbReference type="Proteomes" id="UP000234748"/>
    </source>
</evidence>